<reference evidence="1 2" key="1">
    <citation type="submission" date="2019-03" db="EMBL/GenBank/DDBJ databases">
        <title>Genomic Encyclopedia of Type Strains, Phase IV (KMG-IV): sequencing the most valuable type-strain genomes for metagenomic binning, comparative biology and taxonomic classification.</title>
        <authorList>
            <person name="Goeker M."/>
        </authorList>
    </citation>
    <scope>NUCLEOTIDE SEQUENCE [LARGE SCALE GENOMIC DNA]</scope>
    <source>
        <strain evidence="1 2">DSM 45765</strain>
    </source>
</reference>
<proteinExistence type="predicted"/>
<accession>A0A4V2ST13</accession>
<keyword evidence="2" id="KW-1185">Reference proteome</keyword>
<dbReference type="EMBL" id="SLXQ01000010">
    <property type="protein sequence ID" value="TCP48526.1"/>
    <property type="molecule type" value="Genomic_DNA"/>
</dbReference>
<name>A0A4V2ST13_9PSEU</name>
<gene>
    <name evidence="1" type="ORF">EV191_11083</name>
</gene>
<evidence type="ECO:0000313" key="2">
    <source>
        <dbReference type="Proteomes" id="UP000294911"/>
    </source>
</evidence>
<protein>
    <submittedName>
        <fullName evidence="1">Uncharacterized protein</fullName>
    </submittedName>
</protein>
<evidence type="ECO:0000313" key="1">
    <source>
        <dbReference type="EMBL" id="TCP48526.1"/>
    </source>
</evidence>
<dbReference type="AlphaFoldDB" id="A0A4V2ST13"/>
<sequence length="47" mass="4922">MVVTPPPMRTSRPSAAAFAVFSAECGVAPTKWDVVSLSVNDGRTRAS</sequence>
<organism evidence="1 2">
    <name type="scientific">Tamaricihabitans halophyticus</name>
    <dbReference type="NCBI Taxonomy" id="1262583"/>
    <lineage>
        <taxon>Bacteria</taxon>
        <taxon>Bacillati</taxon>
        <taxon>Actinomycetota</taxon>
        <taxon>Actinomycetes</taxon>
        <taxon>Pseudonocardiales</taxon>
        <taxon>Pseudonocardiaceae</taxon>
        <taxon>Tamaricihabitans</taxon>
    </lineage>
</organism>
<dbReference type="Proteomes" id="UP000294911">
    <property type="component" value="Unassembled WGS sequence"/>
</dbReference>
<comment type="caution">
    <text evidence="1">The sequence shown here is derived from an EMBL/GenBank/DDBJ whole genome shotgun (WGS) entry which is preliminary data.</text>
</comment>